<dbReference type="EMBL" id="CVQI01004224">
    <property type="protein sequence ID" value="CRK13535.1"/>
    <property type="molecule type" value="Genomic_DNA"/>
</dbReference>
<proteinExistence type="predicted"/>
<evidence type="ECO:0000313" key="2">
    <source>
        <dbReference type="Proteomes" id="UP000045706"/>
    </source>
</evidence>
<reference evidence="2" key="1">
    <citation type="submission" date="2015-05" db="EMBL/GenBank/DDBJ databases">
        <authorList>
            <person name="Fogelqvist Johan"/>
        </authorList>
    </citation>
    <scope>NUCLEOTIDE SEQUENCE [LARGE SCALE GENOMIC DNA]</scope>
</reference>
<sequence>MSVIEGYKVGEIAARAAFTSDIILADGIDLTTAVSQQEFARRKMDTRKGMYIKYVPYQPHSVTGQAVVGGRYLFDTWDDALDYDDWTTNVFETGDPPQKFWSSNIFQKVDRWIWRVSGACQFFLPETHGFTRFQRWEYDGDNVKEELRGVYPSLREAAKARGAAGIWLFYQPDAKLIGILTIMKKPEVLTTKSLYEALEDLKAQPSFGSLIPSTLRPRSVFDNSALILAMWLPVSRSVGGANQDTPLAPVLPSVTT</sequence>
<dbReference type="AlphaFoldDB" id="A0A0G4KVR0"/>
<dbReference type="Proteomes" id="UP000045706">
    <property type="component" value="Unassembled WGS sequence"/>
</dbReference>
<gene>
    <name evidence="1" type="ORF">BN1723_010080</name>
</gene>
<organism evidence="1 2">
    <name type="scientific">Verticillium longisporum</name>
    <name type="common">Verticillium dahliae var. longisporum</name>
    <dbReference type="NCBI Taxonomy" id="100787"/>
    <lineage>
        <taxon>Eukaryota</taxon>
        <taxon>Fungi</taxon>
        <taxon>Dikarya</taxon>
        <taxon>Ascomycota</taxon>
        <taxon>Pezizomycotina</taxon>
        <taxon>Sordariomycetes</taxon>
        <taxon>Hypocreomycetidae</taxon>
        <taxon>Glomerellales</taxon>
        <taxon>Plectosphaerellaceae</taxon>
        <taxon>Verticillium</taxon>
    </lineage>
</organism>
<protein>
    <submittedName>
        <fullName evidence="1">Uncharacterized protein</fullName>
    </submittedName>
</protein>
<evidence type="ECO:0000313" key="1">
    <source>
        <dbReference type="EMBL" id="CRK13535.1"/>
    </source>
</evidence>
<accession>A0A0G4KVR0</accession>
<feature type="non-terminal residue" evidence="1">
    <location>
        <position position="256"/>
    </location>
</feature>
<name>A0A0G4KVR0_VERLO</name>